<evidence type="ECO:0000256" key="12">
    <source>
        <dbReference type="SAM" id="MobiDB-lite"/>
    </source>
</evidence>
<evidence type="ECO:0000256" key="2">
    <source>
        <dbReference type="ARBA" id="ARBA00011495"/>
    </source>
</evidence>
<evidence type="ECO:0000256" key="13">
    <source>
        <dbReference type="SAM" id="Phobius"/>
    </source>
</evidence>
<evidence type="ECO:0000256" key="11">
    <source>
        <dbReference type="ARBA" id="ARBA00038348"/>
    </source>
</evidence>
<evidence type="ECO:0000256" key="1">
    <source>
        <dbReference type="ARBA" id="ARBA00004272"/>
    </source>
</evidence>
<feature type="transmembrane region" description="Helical" evidence="13">
    <location>
        <begin position="125"/>
        <end position="147"/>
    </location>
</feature>
<comment type="similarity">
    <text evidence="11">Belongs to the TMEM17 family.</text>
</comment>
<dbReference type="Ensembl" id="ENSACDT00005029984.1">
    <property type="protein sequence ID" value="ENSACDP00005025135.1"/>
    <property type="gene ID" value="ENSACDG00005018188.1"/>
</dbReference>
<dbReference type="Pfam" id="PF09799">
    <property type="entry name" value="Transmemb_17"/>
    <property type="match status" value="1"/>
</dbReference>
<evidence type="ECO:0000256" key="9">
    <source>
        <dbReference type="ARBA" id="ARBA00023273"/>
    </source>
</evidence>
<feature type="transmembrane region" description="Helical" evidence="13">
    <location>
        <begin position="220"/>
        <end position="240"/>
    </location>
</feature>
<feature type="compositionally biased region" description="Pro residues" evidence="12">
    <location>
        <begin position="52"/>
        <end position="63"/>
    </location>
</feature>
<keyword evidence="5" id="KW-0970">Cilium biogenesis/degradation</keyword>
<feature type="transmembrane region" description="Helical" evidence="13">
    <location>
        <begin position="187"/>
        <end position="208"/>
    </location>
</feature>
<keyword evidence="9" id="KW-0966">Cell projection</keyword>
<feature type="region of interest" description="Disordered" evidence="12">
    <location>
        <begin position="39"/>
        <end position="81"/>
    </location>
</feature>
<accession>A0A8B9IQM3</accession>
<keyword evidence="4 13" id="KW-0812">Transmembrane</keyword>
<dbReference type="AlphaFoldDB" id="A0A8B9IQM3"/>
<reference evidence="14" key="2">
    <citation type="submission" date="2025-09" db="UniProtKB">
        <authorList>
            <consortium name="Ensembl"/>
        </authorList>
    </citation>
    <scope>IDENTIFICATION</scope>
</reference>
<comment type="subunit">
    <text evidence="2">Part of the tectonic-like complex (also named B9 complex).</text>
</comment>
<dbReference type="InterPro" id="IPR019184">
    <property type="entry name" value="Uncharacterised_TM-17"/>
</dbReference>
<name>A0A8B9IQM3_ANSCY</name>
<evidence type="ECO:0000256" key="8">
    <source>
        <dbReference type="ARBA" id="ARBA00023136"/>
    </source>
</evidence>
<keyword evidence="3" id="KW-1003">Cell membrane</keyword>
<keyword evidence="15" id="KW-1185">Reference proteome</keyword>
<comment type="subcellular location">
    <subcellularLocation>
        <location evidence="1">Cell projection</location>
        <location evidence="1">Cilium membrane</location>
        <topology evidence="1">Multi-pass membrane protein</topology>
    </subcellularLocation>
</comment>
<dbReference type="GO" id="GO:0035869">
    <property type="term" value="C:ciliary transition zone"/>
    <property type="evidence" value="ECO:0007669"/>
    <property type="project" value="TreeGrafter"/>
</dbReference>
<feature type="transmembrane region" description="Helical" evidence="13">
    <location>
        <begin position="153"/>
        <end position="175"/>
    </location>
</feature>
<dbReference type="PANTHER" id="PTHR13531:SF14">
    <property type="entry name" value="TRANSMEMBRANE PROTEIN 17"/>
    <property type="match status" value="1"/>
</dbReference>
<evidence type="ECO:0000313" key="15">
    <source>
        <dbReference type="Proteomes" id="UP000694521"/>
    </source>
</evidence>
<keyword evidence="7" id="KW-0969">Cilium</keyword>
<keyword evidence="6 13" id="KW-1133">Transmembrane helix</keyword>
<sequence>MVGPMILKVFSNPNDSVILSQNEPHGRSLLATAQLHQLPTFSRPSPSAGARWPPPRLRTPAPSPRRRRNHDKSLPRNMSLPEPLRRRLGSFSRTVFTDSRGAGPPLPGDRADNEIVSSLPLQMSLYFNVYFFPFWWLSSVVMLQLKYPVLSDYYKFILVTVMILASLIEGIRLYLGYMGNLQEKVPELAGFWLLTLLLQLPIILFLLFNEGLKILPLERSVNIIFALFLIFQVIAAFVTLKRMVNKLATHFRLNEFDRLEEHPGHEFYSLS</sequence>
<dbReference type="Proteomes" id="UP000694521">
    <property type="component" value="Unplaced"/>
</dbReference>
<evidence type="ECO:0000256" key="10">
    <source>
        <dbReference type="ARBA" id="ARBA00024803"/>
    </source>
</evidence>
<comment type="function">
    <text evidence="10">Transmembrane component of the tectonic-like complex, a complex localized at the transition zone of primary cilia and acting as a barrier that prevents diffusion of transmembrane proteins between the cilia and plasma membranes. Required for ciliogenesis and sonic hedgehog/SHH signaling.</text>
</comment>
<evidence type="ECO:0000256" key="4">
    <source>
        <dbReference type="ARBA" id="ARBA00022692"/>
    </source>
</evidence>
<protein>
    <submittedName>
        <fullName evidence="14">Transmembrane protein 17</fullName>
    </submittedName>
</protein>
<organism evidence="14 15">
    <name type="scientific">Anser cygnoides</name>
    <name type="common">Swan goose</name>
    <dbReference type="NCBI Taxonomy" id="8845"/>
    <lineage>
        <taxon>Eukaryota</taxon>
        <taxon>Metazoa</taxon>
        <taxon>Chordata</taxon>
        <taxon>Craniata</taxon>
        <taxon>Vertebrata</taxon>
        <taxon>Euteleostomi</taxon>
        <taxon>Archelosauria</taxon>
        <taxon>Archosauria</taxon>
        <taxon>Dinosauria</taxon>
        <taxon>Saurischia</taxon>
        <taxon>Theropoda</taxon>
        <taxon>Coelurosauria</taxon>
        <taxon>Aves</taxon>
        <taxon>Neognathae</taxon>
        <taxon>Galloanserae</taxon>
        <taxon>Anseriformes</taxon>
        <taxon>Anatidae</taxon>
        <taxon>Anserinae</taxon>
        <taxon>Anser</taxon>
    </lineage>
</organism>
<evidence type="ECO:0000256" key="6">
    <source>
        <dbReference type="ARBA" id="ARBA00022989"/>
    </source>
</evidence>
<evidence type="ECO:0000313" key="14">
    <source>
        <dbReference type="Ensembl" id="ENSACDP00005025135.1"/>
    </source>
</evidence>
<dbReference type="PANTHER" id="PTHR13531">
    <property type="entry name" value="GEO07735P1-RELATED-RELATED"/>
    <property type="match status" value="1"/>
</dbReference>
<evidence type="ECO:0000256" key="5">
    <source>
        <dbReference type="ARBA" id="ARBA00022794"/>
    </source>
</evidence>
<reference evidence="14" key="1">
    <citation type="submission" date="2025-08" db="UniProtKB">
        <authorList>
            <consortium name="Ensembl"/>
        </authorList>
    </citation>
    <scope>IDENTIFICATION</scope>
</reference>
<evidence type="ECO:0000256" key="3">
    <source>
        <dbReference type="ARBA" id="ARBA00022475"/>
    </source>
</evidence>
<dbReference type="GO" id="GO:1905515">
    <property type="term" value="P:non-motile cilium assembly"/>
    <property type="evidence" value="ECO:0007669"/>
    <property type="project" value="TreeGrafter"/>
</dbReference>
<keyword evidence="8 13" id="KW-0472">Membrane</keyword>
<evidence type="ECO:0000256" key="7">
    <source>
        <dbReference type="ARBA" id="ARBA00023069"/>
    </source>
</evidence>
<proteinExistence type="inferred from homology"/>
<dbReference type="GO" id="GO:0060170">
    <property type="term" value="C:ciliary membrane"/>
    <property type="evidence" value="ECO:0007669"/>
    <property type="project" value="UniProtKB-SubCell"/>
</dbReference>
<dbReference type="OrthoDB" id="311720at2759"/>